<dbReference type="Proteomes" id="UP000037460">
    <property type="component" value="Unassembled WGS sequence"/>
</dbReference>
<sequence length="290" mass="31786">MSASDMDMDGMEIEEEPDKGNDEGFYQSTIRLLNPSPPVQHIDPDEFPMVCSSSSLFNARTHNWIVAGIGISMQLAIGFTPHLAQAAELLGWESIPSNCSISEAALVMRCDVTMSTTPTCNAAAPMSNDLFIVLILRRAAFHAGQSLLHYALVALFIPDLFHAAVVMVTIAALNCARAQYLWKQAFCINLLAATLPSHVTSIAVALAACHQQRQLVRRQLLLQKQLQVAKDIRIEQLQCEKERLDFDRKAALQRKRAMEDSFKSSAASDAGCSTVASSVYDPAQAMKTDD</sequence>
<dbReference type="EMBL" id="JWZX01000903">
    <property type="protein sequence ID" value="KOO35343.1"/>
    <property type="molecule type" value="Genomic_DNA"/>
</dbReference>
<organism evidence="3 4">
    <name type="scientific">Chrysochromulina tobinii</name>
    <dbReference type="NCBI Taxonomy" id="1460289"/>
    <lineage>
        <taxon>Eukaryota</taxon>
        <taxon>Haptista</taxon>
        <taxon>Haptophyta</taxon>
        <taxon>Prymnesiophyceae</taxon>
        <taxon>Prymnesiales</taxon>
        <taxon>Chrysochromulinaceae</taxon>
        <taxon>Chrysochromulina</taxon>
    </lineage>
</organism>
<proteinExistence type="predicted"/>
<keyword evidence="2" id="KW-0472">Membrane</keyword>
<feature type="compositionally biased region" description="Acidic residues" evidence="1">
    <location>
        <begin position="1"/>
        <end position="17"/>
    </location>
</feature>
<evidence type="ECO:0000313" key="4">
    <source>
        <dbReference type="Proteomes" id="UP000037460"/>
    </source>
</evidence>
<feature type="transmembrane region" description="Helical" evidence="2">
    <location>
        <begin position="147"/>
        <end position="173"/>
    </location>
</feature>
<feature type="transmembrane region" description="Helical" evidence="2">
    <location>
        <begin position="185"/>
        <end position="208"/>
    </location>
</feature>
<evidence type="ECO:0000256" key="2">
    <source>
        <dbReference type="SAM" id="Phobius"/>
    </source>
</evidence>
<evidence type="ECO:0000313" key="3">
    <source>
        <dbReference type="EMBL" id="KOO35343.1"/>
    </source>
</evidence>
<gene>
    <name evidence="3" type="ORF">Ctob_010730</name>
</gene>
<evidence type="ECO:0000256" key="1">
    <source>
        <dbReference type="SAM" id="MobiDB-lite"/>
    </source>
</evidence>
<name>A0A0M0KAA0_9EUKA</name>
<comment type="caution">
    <text evidence="3">The sequence shown here is derived from an EMBL/GenBank/DDBJ whole genome shotgun (WGS) entry which is preliminary data.</text>
</comment>
<keyword evidence="2" id="KW-0812">Transmembrane</keyword>
<keyword evidence="4" id="KW-1185">Reference proteome</keyword>
<protein>
    <submittedName>
        <fullName evidence="3">Uncharacterized protein</fullName>
    </submittedName>
</protein>
<keyword evidence="2" id="KW-1133">Transmembrane helix</keyword>
<dbReference type="AlphaFoldDB" id="A0A0M0KAA0"/>
<feature type="region of interest" description="Disordered" evidence="1">
    <location>
        <begin position="1"/>
        <end position="24"/>
    </location>
</feature>
<accession>A0A0M0KAA0</accession>
<reference evidence="4" key="1">
    <citation type="journal article" date="2015" name="PLoS Genet.">
        <title>Genome Sequence and Transcriptome Analyses of Chrysochromulina tobin: Metabolic Tools for Enhanced Algal Fitness in the Prominent Order Prymnesiales (Haptophyceae).</title>
        <authorList>
            <person name="Hovde B.T."/>
            <person name="Deodato C.R."/>
            <person name="Hunsperger H.M."/>
            <person name="Ryken S.A."/>
            <person name="Yost W."/>
            <person name="Jha R.K."/>
            <person name="Patterson J."/>
            <person name="Monnat R.J. Jr."/>
            <person name="Barlow S.B."/>
            <person name="Starkenburg S.R."/>
            <person name="Cattolico R.A."/>
        </authorList>
    </citation>
    <scope>NUCLEOTIDE SEQUENCE</scope>
    <source>
        <strain evidence="4">CCMP291</strain>
    </source>
</reference>